<reference evidence="2" key="1">
    <citation type="journal article" date="2018" name="Nat. Microbiol.">
        <title>Leveraging single-cell genomics to expand the fungal tree of life.</title>
        <authorList>
            <person name="Ahrendt S.R."/>
            <person name="Quandt C.A."/>
            <person name="Ciobanu D."/>
            <person name="Clum A."/>
            <person name="Salamov A."/>
            <person name="Andreopoulos B."/>
            <person name="Cheng J.F."/>
            <person name="Woyke T."/>
            <person name="Pelin A."/>
            <person name="Henrissat B."/>
            <person name="Reynolds N.K."/>
            <person name="Benny G.L."/>
            <person name="Smith M.E."/>
            <person name="James T.Y."/>
            <person name="Grigoriev I.V."/>
        </authorList>
    </citation>
    <scope>NUCLEOTIDE SEQUENCE [LARGE SCALE GENOMIC DNA]</scope>
    <source>
        <strain evidence="2">RSA 1356</strain>
    </source>
</reference>
<dbReference type="AlphaFoldDB" id="A0A4P9XU87"/>
<name>A0A4P9XU87_9FUNG</name>
<dbReference type="GO" id="GO:0032259">
    <property type="term" value="P:methylation"/>
    <property type="evidence" value="ECO:0007669"/>
    <property type="project" value="UniProtKB-KW"/>
</dbReference>
<evidence type="ECO:0000313" key="2">
    <source>
        <dbReference type="Proteomes" id="UP000271241"/>
    </source>
</evidence>
<gene>
    <name evidence="1" type="ORF">THASP1DRAFT_29209</name>
</gene>
<proteinExistence type="predicted"/>
<keyword evidence="1" id="KW-0489">Methyltransferase</keyword>
<dbReference type="OrthoDB" id="3647at2759"/>
<dbReference type="CDD" id="cd02440">
    <property type="entry name" value="AdoMet_MTases"/>
    <property type="match status" value="1"/>
</dbReference>
<sequence>MSDSHAPAFRRAVARQAATLFADVLSLDVDTSAVLELGFGAGQLTQQLLPKVRQLVAVDRSRRAVERLQQRADDQGLTSDELLVALRAVPVSETADGADDAVHSPEQIVNDVDVDLTLIQALPCCDAAVSALVYHHLAAPVAATRWQMQHLQPGGYVAMVDIWRDATTEHLAAAVPEATRARSCWHKACTPAEAVAWFTAAGLEQVSWRPAFSVPVPSLEHQPRSLPESDAGDCMRVRCFLVTGRVARAF</sequence>
<protein>
    <submittedName>
        <fullName evidence="1">S-adenosyl-L-methionine-dependent methyltransferase</fullName>
    </submittedName>
</protein>
<dbReference type="Pfam" id="PF13489">
    <property type="entry name" value="Methyltransf_23"/>
    <property type="match status" value="1"/>
</dbReference>
<organism evidence="1 2">
    <name type="scientific">Thamnocephalis sphaerospora</name>
    <dbReference type="NCBI Taxonomy" id="78915"/>
    <lineage>
        <taxon>Eukaryota</taxon>
        <taxon>Fungi</taxon>
        <taxon>Fungi incertae sedis</taxon>
        <taxon>Zoopagomycota</taxon>
        <taxon>Zoopagomycotina</taxon>
        <taxon>Zoopagomycetes</taxon>
        <taxon>Zoopagales</taxon>
        <taxon>Sigmoideomycetaceae</taxon>
        <taxon>Thamnocephalis</taxon>
    </lineage>
</organism>
<dbReference type="STRING" id="78915.A0A4P9XU87"/>
<dbReference type="InterPro" id="IPR029063">
    <property type="entry name" value="SAM-dependent_MTases_sf"/>
</dbReference>
<keyword evidence="2" id="KW-1185">Reference proteome</keyword>
<dbReference type="GO" id="GO:0008168">
    <property type="term" value="F:methyltransferase activity"/>
    <property type="evidence" value="ECO:0007669"/>
    <property type="project" value="UniProtKB-KW"/>
</dbReference>
<evidence type="ECO:0000313" key="1">
    <source>
        <dbReference type="EMBL" id="RKP09000.1"/>
    </source>
</evidence>
<dbReference type="Proteomes" id="UP000271241">
    <property type="component" value="Unassembled WGS sequence"/>
</dbReference>
<dbReference type="Gene3D" id="3.40.50.150">
    <property type="entry name" value="Vaccinia Virus protein VP39"/>
    <property type="match status" value="1"/>
</dbReference>
<dbReference type="SUPFAM" id="SSF53335">
    <property type="entry name" value="S-adenosyl-L-methionine-dependent methyltransferases"/>
    <property type="match status" value="1"/>
</dbReference>
<accession>A0A4P9XU87</accession>
<dbReference type="EMBL" id="KZ992551">
    <property type="protein sequence ID" value="RKP09000.1"/>
    <property type="molecule type" value="Genomic_DNA"/>
</dbReference>
<keyword evidence="1" id="KW-0808">Transferase</keyword>